<reference evidence="2" key="2">
    <citation type="submission" date="2016-06" db="EMBL/GenBank/DDBJ databases">
        <title>The genome of a short-lived fish provides insights into sex chromosome evolution and the genetic control of aging.</title>
        <authorList>
            <person name="Reichwald K."/>
            <person name="Felder M."/>
            <person name="Petzold A."/>
            <person name="Koch P."/>
            <person name="Groth M."/>
            <person name="Platzer M."/>
        </authorList>
    </citation>
    <scope>NUCLEOTIDE SEQUENCE</scope>
    <source>
        <tissue evidence="2">Brain</tissue>
    </source>
</reference>
<organism evidence="2">
    <name type="scientific">Nothobranchius kadleci</name>
    <name type="common">African annual killifish</name>
    <dbReference type="NCBI Taxonomy" id="1051664"/>
    <lineage>
        <taxon>Eukaryota</taxon>
        <taxon>Metazoa</taxon>
        <taxon>Chordata</taxon>
        <taxon>Craniata</taxon>
        <taxon>Vertebrata</taxon>
        <taxon>Euteleostomi</taxon>
        <taxon>Actinopterygii</taxon>
        <taxon>Neopterygii</taxon>
        <taxon>Teleostei</taxon>
        <taxon>Neoteleostei</taxon>
        <taxon>Acanthomorphata</taxon>
        <taxon>Ovalentaria</taxon>
        <taxon>Atherinomorphae</taxon>
        <taxon>Cyprinodontiformes</taxon>
        <taxon>Nothobranchiidae</taxon>
        <taxon>Nothobranchius</taxon>
    </lineage>
</organism>
<dbReference type="AlphaFoldDB" id="A0A1A8E583"/>
<sequence length="62" mass="6583">GASSSDARGPEDHNSAPQTCPQLSTSGPAKFRTQNPGTQRRLTPAESQLSPEDWAPPGSHRE</sequence>
<feature type="region of interest" description="Disordered" evidence="1">
    <location>
        <begin position="1"/>
        <end position="62"/>
    </location>
</feature>
<feature type="compositionally biased region" description="Polar residues" evidence="1">
    <location>
        <begin position="15"/>
        <end position="50"/>
    </location>
</feature>
<evidence type="ECO:0000313" key="2">
    <source>
        <dbReference type="EMBL" id="SBQ40259.1"/>
    </source>
</evidence>
<dbReference type="EMBL" id="HAEA01011779">
    <property type="protein sequence ID" value="SBQ40259.1"/>
    <property type="molecule type" value="Transcribed_RNA"/>
</dbReference>
<accession>A0A1A8E583</accession>
<gene>
    <name evidence="2" type="primary">Nfu_g_1_009570</name>
</gene>
<proteinExistence type="predicted"/>
<protein>
    <submittedName>
        <fullName evidence="2">Uncharacterized protein</fullName>
    </submittedName>
</protein>
<feature type="non-terminal residue" evidence="2">
    <location>
        <position position="1"/>
    </location>
</feature>
<evidence type="ECO:0000256" key="1">
    <source>
        <dbReference type="SAM" id="MobiDB-lite"/>
    </source>
</evidence>
<reference evidence="2" key="1">
    <citation type="submission" date="2016-05" db="EMBL/GenBank/DDBJ databases">
        <authorList>
            <person name="Lavstsen T."/>
            <person name="Jespersen J.S."/>
        </authorList>
    </citation>
    <scope>NUCLEOTIDE SEQUENCE</scope>
    <source>
        <tissue evidence="2">Brain</tissue>
    </source>
</reference>
<name>A0A1A8E583_NOTKA</name>